<evidence type="ECO:0008006" key="3">
    <source>
        <dbReference type="Google" id="ProtNLM"/>
    </source>
</evidence>
<dbReference type="RefSeq" id="WP_275107777.1">
    <property type="nucleotide sequence ID" value="NZ_JAKJSC010000001.1"/>
</dbReference>
<keyword evidence="2" id="KW-1185">Reference proteome</keyword>
<dbReference type="Proteomes" id="UP001528920">
    <property type="component" value="Unassembled WGS sequence"/>
</dbReference>
<organism evidence="1 2">
    <name type="scientific">Paralabilibaculum antarcticum</name>
    <dbReference type="NCBI Taxonomy" id="2912572"/>
    <lineage>
        <taxon>Bacteria</taxon>
        <taxon>Pseudomonadati</taxon>
        <taxon>Bacteroidota</taxon>
        <taxon>Bacteroidia</taxon>
        <taxon>Marinilabiliales</taxon>
        <taxon>Marinifilaceae</taxon>
        <taxon>Paralabilibaculum</taxon>
    </lineage>
</organism>
<accession>A0ABT5VLX7</accession>
<protein>
    <recommendedName>
        <fullName evidence="3">ATP-grasp domain-containing protein</fullName>
    </recommendedName>
</protein>
<sequence length="413" mass="47260">MTEKKLPNIYIYNPTCEIAIANGTLSFFPNKTLSKFEKDLDVLPLCFTDSNDVLLVRQMPDNDFLNQISAAGIKLPKFKVLEDALTDDEFVKTDKNSLQAWGWSPRIHHILKPFKTSCSSEYLAQPNAYWKDEHRDLYGRETALKVLKTFLNNHPDDIYIDQSQIARVCTNIQEIEVLIEEWKQLVIKAPLSSSGRGLQVLRYSHLNDSITQWINGTLEAQDYLTVEALLDKKYDFSLQYHCDGKGKLSYMGPGFFLTSSNGQYEGNILGGMPEYFKAYLSDAQMDELSNGIKSAMEESDLATNYCGYLGIDCLLFEDKSGKMRIQPCVEINLRYNMGTLALILDEYLAPNTSGAFKMIFKPKSTFDEFHKEMEKKHPFKMKDGKWLKGYLPLVSPYQNKNFGAYILLENTEE</sequence>
<proteinExistence type="predicted"/>
<gene>
    <name evidence="1" type="ORF">L3049_00345</name>
</gene>
<evidence type="ECO:0000313" key="2">
    <source>
        <dbReference type="Proteomes" id="UP001528920"/>
    </source>
</evidence>
<reference evidence="1 2" key="1">
    <citation type="submission" date="2022-01" db="EMBL/GenBank/DDBJ databases">
        <title>Labilibaculum sp. nov, a marine bacterium isolated from Antarctica.</title>
        <authorList>
            <person name="Dai W."/>
        </authorList>
    </citation>
    <scope>NUCLEOTIDE SEQUENCE [LARGE SCALE GENOMIC DNA]</scope>
    <source>
        <strain evidence="1 2">DW002</strain>
    </source>
</reference>
<comment type="caution">
    <text evidence="1">The sequence shown here is derived from an EMBL/GenBank/DDBJ whole genome shotgun (WGS) entry which is preliminary data.</text>
</comment>
<evidence type="ECO:0000313" key="1">
    <source>
        <dbReference type="EMBL" id="MDE5416435.1"/>
    </source>
</evidence>
<dbReference type="EMBL" id="JAKJSC010000001">
    <property type="protein sequence ID" value="MDE5416435.1"/>
    <property type="molecule type" value="Genomic_DNA"/>
</dbReference>
<name>A0ABT5VLX7_9BACT</name>
<dbReference type="SUPFAM" id="SSF56059">
    <property type="entry name" value="Glutathione synthetase ATP-binding domain-like"/>
    <property type="match status" value="1"/>
</dbReference>